<feature type="transmembrane region" description="Helical" evidence="7">
    <location>
        <begin position="191"/>
        <end position="210"/>
    </location>
</feature>
<feature type="transmembrane region" description="Helical" evidence="7">
    <location>
        <begin position="375"/>
        <end position="396"/>
    </location>
</feature>
<dbReference type="InterPro" id="IPR011701">
    <property type="entry name" value="MFS"/>
</dbReference>
<feature type="transmembrane region" description="Helical" evidence="7">
    <location>
        <begin position="121"/>
        <end position="146"/>
    </location>
</feature>
<comment type="subcellular location">
    <subcellularLocation>
        <location evidence="1">Cell membrane</location>
        <topology evidence="1">Multi-pass membrane protein</topology>
    </subcellularLocation>
</comment>
<dbReference type="InterPro" id="IPR036259">
    <property type="entry name" value="MFS_trans_sf"/>
</dbReference>
<dbReference type="PROSITE" id="PS00216">
    <property type="entry name" value="SUGAR_TRANSPORT_1"/>
    <property type="match status" value="1"/>
</dbReference>
<evidence type="ECO:0000256" key="7">
    <source>
        <dbReference type="SAM" id="Phobius"/>
    </source>
</evidence>
<comment type="caution">
    <text evidence="9">The sequence shown here is derived from an EMBL/GenBank/DDBJ whole genome shotgun (WGS) entry which is preliminary data.</text>
</comment>
<dbReference type="PROSITE" id="PS50850">
    <property type="entry name" value="MFS"/>
    <property type="match status" value="1"/>
</dbReference>
<keyword evidence="2" id="KW-0813">Transport</keyword>
<dbReference type="PANTHER" id="PTHR43045:SF1">
    <property type="entry name" value="SHIKIMATE TRANSPORTER"/>
    <property type="match status" value="1"/>
</dbReference>
<evidence type="ECO:0000256" key="2">
    <source>
        <dbReference type="ARBA" id="ARBA00022448"/>
    </source>
</evidence>
<feature type="transmembrane region" description="Helical" evidence="7">
    <location>
        <begin position="335"/>
        <end position="354"/>
    </location>
</feature>
<keyword evidence="4 7" id="KW-0812">Transmembrane</keyword>
<feature type="transmembrane region" description="Helical" evidence="7">
    <location>
        <begin position="244"/>
        <end position="269"/>
    </location>
</feature>
<evidence type="ECO:0000256" key="3">
    <source>
        <dbReference type="ARBA" id="ARBA00022475"/>
    </source>
</evidence>
<evidence type="ECO:0000256" key="5">
    <source>
        <dbReference type="ARBA" id="ARBA00022989"/>
    </source>
</evidence>
<feature type="transmembrane region" description="Helical" evidence="7">
    <location>
        <begin position="281"/>
        <end position="299"/>
    </location>
</feature>
<keyword evidence="3" id="KW-1003">Cell membrane</keyword>
<gene>
    <name evidence="9" type="ORF">ACFPEL_10360</name>
</gene>
<dbReference type="Proteomes" id="UP001595909">
    <property type="component" value="Unassembled WGS sequence"/>
</dbReference>
<evidence type="ECO:0000256" key="1">
    <source>
        <dbReference type="ARBA" id="ARBA00004651"/>
    </source>
</evidence>
<dbReference type="RefSeq" id="WP_274188282.1">
    <property type="nucleotide sequence ID" value="NZ_BAABHN010000020.1"/>
</dbReference>
<reference evidence="10" key="1">
    <citation type="journal article" date="2019" name="Int. J. Syst. Evol. Microbiol.">
        <title>The Global Catalogue of Microorganisms (GCM) 10K type strain sequencing project: providing services to taxonomists for standard genome sequencing and annotation.</title>
        <authorList>
            <consortium name="The Broad Institute Genomics Platform"/>
            <consortium name="The Broad Institute Genome Sequencing Center for Infectious Disease"/>
            <person name="Wu L."/>
            <person name="Ma J."/>
        </authorList>
    </citation>
    <scope>NUCLEOTIDE SEQUENCE [LARGE SCALE GENOMIC DNA]</scope>
    <source>
        <strain evidence="10">CCUG 50347</strain>
    </source>
</reference>
<feature type="transmembrane region" description="Helical" evidence="7">
    <location>
        <begin position="402"/>
        <end position="422"/>
    </location>
</feature>
<feature type="domain" description="Major facilitator superfamily (MFS) profile" evidence="8">
    <location>
        <begin position="18"/>
        <end position="428"/>
    </location>
</feature>
<dbReference type="Gene3D" id="1.20.1250.20">
    <property type="entry name" value="MFS general substrate transporter like domains"/>
    <property type="match status" value="2"/>
</dbReference>
<feature type="transmembrane region" description="Helical" evidence="7">
    <location>
        <begin position="58"/>
        <end position="79"/>
    </location>
</feature>
<feature type="transmembrane region" description="Helical" evidence="7">
    <location>
        <begin position="91"/>
        <end position="115"/>
    </location>
</feature>
<feature type="transmembrane region" description="Helical" evidence="7">
    <location>
        <begin position="158"/>
        <end position="179"/>
    </location>
</feature>
<proteinExistence type="predicted"/>
<name>A0ABV9RKU7_9PSEU</name>
<evidence type="ECO:0000313" key="10">
    <source>
        <dbReference type="Proteomes" id="UP001595909"/>
    </source>
</evidence>
<evidence type="ECO:0000259" key="8">
    <source>
        <dbReference type="PROSITE" id="PS50850"/>
    </source>
</evidence>
<evidence type="ECO:0000313" key="9">
    <source>
        <dbReference type="EMBL" id="MFC4832812.1"/>
    </source>
</evidence>
<keyword evidence="5 7" id="KW-1133">Transmembrane helix</keyword>
<dbReference type="CDD" id="cd17369">
    <property type="entry name" value="MFS_ShiA_like"/>
    <property type="match status" value="1"/>
</dbReference>
<organism evidence="9 10">
    <name type="scientific">Actinomycetospora chibensis</name>
    <dbReference type="NCBI Taxonomy" id="663606"/>
    <lineage>
        <taxon>Bacteria</taxon>
        <taxon>Bacillati</taxon>
        <taxon>Actinomycetota</taxon>
        <taxon>Actinomycetes</taxon>
        <taxon>Pseudonocardiales</taxon>
        <taxon>Pseudonocardiaceae</taxon>
        <taxon>Actinomycetospora</taxon>
    </lineage>
</organism>
<feature type="transmembrane region" description="Helical" evidence="7">
    <location>
        <begin position="311"/>
        <end position="329"/>
    </location>
</feature>
<protein>
    <submittedName>
        <fullName evidence="9">MFS transporter</fullName>
    </submittedName>
</protein>
<keyword evidence="10" id="KW-1185">Reference proteome</keyword>
<dbReference type="Pfam" id="PF07690">
    <property type="entry name" value="MFS_1"/>
    <property type="match status" value="1"/>
</dbReference>
<evidence type="ECO:0000256" key="6">
    <source>
        <dbReference type="ARBA" id="ARBA00023136"/>
    </source>
</evidence>
<dbReference type="EMBL" id="JBHSIM010000020">
    <property type="protein sequence ID" value="MFC4832812.1"/>
    <property type="molecule type" value="Genomic_DNA"/>
</dbReference>
<dbReference type="InterPro" id="IPR005829">
    <property type="entry name" value="Sugar_transporter_CS"/>
</dbReference>
<sequence length="438" mass="45956">MTQSPPTSTEDPAAVRRVALASLVGTTVEWYDFFIYASAAGLVFSQLFFTALDPATALLASFATIGVSFVARPLGGVIAGHLGDRLGRKRMLVATLLIMGLSTVGVGLLPTYASIGVAAPILLLVLRLLQGLSAGGEWGGAALMAVEHAPPGRRGFFGTYPQVGVPIGLILANLVFLVVSTSTTKEQFLSWGWRIPFLLSVVLIGVGLFVRARVDESPVFAHLRAQRARRSAPMLTVLRDQPRALLVAIGLFIANNMIGYLLIAFITSYGTRVLGLPSSTMLAVGIVGAVVWGVAIVWSGAWSDRVGRRRVYLVGTIALLVWSFPFFLLLDTASLPLMLLAVVVLGVGLGLTYGPQAAAYAELFPADVRYSGASFAYAIGAVLGGGFAPLIAQALIGATGTSLSVSVYMVVVCLITLAAVLAMREGTAAEREAFVVGT</sequence>
<evidence type="ECO:0000256" key="4">
    <source>
        <dbReference type="ARBA" id="ARBA00022692"/>
    </source>
</evidence>
<keyword evidence="6 7" id="KW-0472">Membrane</keyword>
<accession>A0ABV9RKU7</accession>
<dbReference type="InterPro" id="IPR020846">
    <property type="entry name" value="MFS_dom"/>
</dbReference>
<dbReference type="SUPFAM" id="SSF103473">
    <property type="entry name" value="MFS general substrate transporter"/>
    <property type="match status" value="1"/>
</dbReference>
<dbReference type="PANTHER" id="PTHR43045">
    <property type="entry name" value="SHIKIMATE TRANSPORTER"/>
    <property type="match status" value="1"/>
</dbReference>